<evidence type="ECO:0000313" key="2">
    <source>
        <dbReference type="EMBL" id="GAA95365.1"/>
    </source>
</evidence>
<keyword evidence="1" id="KW-0732">Signal</keyword>
<sequence length="456" mass="50252">MFLFLFVGLISISSVLTDWPAGRKSDVIIIFLARAVCIVILLTEGVVSDVVAQTIAQSSRVDRVVDADNGVHVTTRSLPAINEQYELAIRTPAPSAAPYDCACGKATTLTIWLGLEDTGKSNTRVSAWNDESFVWMLSEGLFAFDAALQILVLSDGRGIKQKVIQRTNARSFVSIGLNKDPYGQVRSSLFTFTIDATDDQKMWDDTARRCCRASVKLNITLGVNDDFLSPFNTATTAINCGQKVTGNPECEPGKSTATCSEPFRSIRPEPVAEVDLPFVRTYNVLYQANARCPIPREGGGRFPHALYNTQSGAFQTTVVLVGRGPPRYWAPSHATFGMFRASVSLEAISQTPRDSWIDFSVRFRGIGEDQDGWPDNDKMCCDPMAEYKLRLFLSRQSGTWMSGPGREMFVACLPSRLASSSNSRARCETTHPYPYEYECSSISRELQIQTVGSATM</sequence>
<comment type="caution">
    <text evidence="2">The sequence shown here is derived from an EMBL/GenBank/DDBJ whole genome shotgun (WGS) entry which is preliminary data.</text>
</comment>
<organism evidence="2 3">
    <name type="scientific">Mixia osmundae (strain CBS 9802 / IAM 14324 / JCM 22182 / KY 12970)</name>
    <dbReference type="NCBI Taxonomy" id="764103"/>
    <lineage>
        <taxon>Eukaryota</taxon>
        <taxon>Fungi</taxon>
        <taxon>Dikarya</taxon>
        <taxon>Basidiomycota</taxon>
        <taxon>Pucciniomycotina</taxon>
        <taxon>Mixiomycetes</taxon>
        <taxon>Mixiales</taxon>
        <taxon>Mixiaceae</taxon>
        <taxon>Mixia</taxon>
    </lineage>
</organism>
<dbReference type="InParanoid" id="G7DXQ5"/>
<gene>
    <name evidence="2" type="primary">Mo02022</name>
    <name evidence="2" type="ORF">E5Q_02022</name>
</gene>
<name>G7DXQ5_MIXOS</name>
<dbReference type="EMBL" id="BABT02000061">
    <property type="protein sequence ID" value="GAA95365.1"/>
    <property type="molecule type" value="Genomic_DNA"/>
</dbReference>
<dbReference type="Proteomes" id="UP000009131">
    <property type="component" value="Unassembled WGS sequence"/>
</dbReference>
<accession>G7DXQ5</accession>
<reference evidence="2 3" key="1">
    <citation type="journal article" date="2011" name="J. Gen. Appl. Microbiol.">
        <title>Draft genome sequencing of the enigmatic basidiomycete Mixia osmundae.</title>
        <authorList>
            <person name="Nishida H."/>
            <person name="Nagatsuka Y."/>
            <person name="Sugiyama J."/>
        </authorList>
    </citation>
    <scope>NUCLEOTIDE SEQUENCE [LARGE SCALE GENOMIC DNA]</scope>
    <source>
        <strain evidence="3">CBS 9802 / IAM 14324 / JCM 22182 / KY 12970</strain>
    </source>
</reference>
<keyword evidence="3" id="KW-1185">Reference proteome</keyword>
<evidence type="ECO:0000313" key="3">
    <source>
        <dbReference type="Proteomes" id="UP000009131"/>
    </source>
</evidence>
<dbReference type="AlphaFoldDB" id="G7DXQ5"/>
<dbReference type="RefSeq" id="XP_014569783.1">
    <property type="nucleotide sequence ID" value="XM_014714297.1"/>
</dbReference>
<evidence type="ECO:0000256" key="1">
    <source>
        <dbReference type="SAM" id="SignalP"/>
    </source>
</evidence>
<proteinExistence type="predicted"/>
<reference evidence="2 3" key="2">
    <citation type="journal article" date="2012" name="Open Biol.">
        <title>Characteristics of nucleosomes and linker DNA regions on the genome of the basidiomycete Mixia osmundae revealed by mono- and dinucleosome mapping.</title>
        <authorList>
            <person name="Nishida H."/>
            <person name="Kondo S."/>
            <person name="Matsumoto T."/>
            <person name="Suzuki Y."/>
            <person name="Yoshikawa H."/>
            <person name="Taylor T.D."/>
            <person name="Sugiyama J."/>
        </authorList>
    </citation>
    <scope>NUCLEOTIDE SEQUENCE [LARGE SCALE GENOMIC DNA]</scope>
    <source>
        <strain evidence="3">CBS 9802 / IAM 14324 / JCM 22182 / KY 12970</strain>
    </source>
</reference>
<feature type="chain" id="PRO_5009955609" evidence="1">
    <location>
        <begin position="18"/>
        <end position="456"/>
    </location>
</feature>
<dbReference type="HOGENOM" id="CLU_600040_0_0_1"/>
<protein>
    <submittedName>
        <fullName evidence="2">Uncharacterized protein</fullName>
    </submittedName>
</protein>
<feature type="signal peptide" evidence="1">
    <location>
        <begin position="1"/>
        <end position="17"/>
    </location>
</feature>